<dbReference type="InterPro" id="IPR039726">
    <property type="entry name" value="Prp40-like"/>
</dbReference>
<evidence type="ECO:0000259" key="3">
    <source>
        <dbReference type="PROSITE" id="PS50020"/>
    </source>
</evidence>
<dbReference type="GO" id="GO:0071004">
    <property type="term" value="C:U2-type prespliceosome"/>
    <property type="evidence" value="ECO:0007669"/>
    <property type="project" value="TreeGrafter"/>
</dbReference>
<feature type="compositionally biased region" description="Basic residues" evidence="2">
    <location>
        <begin position="610"/>
        <end position="626"/>
    </location>
</feature>
<accession>A0A2A9M5H3</accession>
<sequence length="639" mass="72430">MMLGGGRAGGSGPPGTGGFSFPSASFMPQVLPAAGSGVSGGSPSVIMPPTLMGLGLGLGSPSAPSGSFGAQAAGGDGTPKGDSANNGWTEHVGKDGRKYYYNASTQQSQWEKPECLMTEEEQKVYHKLGWIKYATAEGKEYWFNSYTKKSTWSTPKEVDECLRHLAEEKEEWPKFTNKAEARRWIVKLFELKRFPPRINWENAVKFLEADKRWESFKILTRGERKQSFSEYMSQRQKKSADTTRKKKQEARAAFTEALQKWDDIVPGTTYIMMADKMNEEDWWRSLTEQERDDCFQDYMEEFEKRYRELYKKKRKKDVETVEEILEKRSAQFDCRRKWMEVKDELFAIPELATVLKLDILQVWENWVEHGFAGERKKRRHVVFRRERKRRDAFRALLDEAAKKGELTFKTEWREFVAHVVNDPRYYQMVGQGGSTPRELFEDAVENVKEEYQKQKAVIKDCLKKIDLDLESPTLTFEKFYSALCACDGMKGVSLVNAKLAFESLASAAAPPPRNEREAEGPGAAAEARPSARRGSRSRGRSTASWAPPAKETPTASGASGSSSRRKRDGSRGRDGDRGGASSAGKRSSSSSSSSARADGRAERERDAERKRRRSHSSRSSSPRRRGKRDDENLRKRRHG</sequence>
<organism evidence="5 6">
    <name type="scientific">Besnoitia besnoiti</name>
    <name type="common">Apicomplexan protozoan</name>
    <dbReference type="NCBI Taxonomy" id="94643"/>
    <lineage>
        <taxon>Eukaryota</taxon>
        <taxon>Sar</taxon>
        <taxon>Alveolata</taxon>
        <taxon>Apicomplexa</taxon>
        <taxon>Conoidasida</taxon>
        <taxon>Coccidia</taxon>
        <taxon>Eucoccidiorida</taxon>
        <taxon>Eimeriorina</taxon>
        <taxon>Sarcocystidae</taxon>
        <taxon>Besnoitia</taxon>
    </lineage>
</organism>
<dbReference type="GO" id="GO:0045292">
    <property type="term" value="P:mRNA cis splicing, via spliceosome"/>
    <property type="evidence" value="ECO:0007669"/>
    <property type="project" value="InterPro"/>
</dbReference>
<evidence type="ECO:0008006" key="7">
    <source>
        <dbReference type="Google" id="ProtNLM"/>
    </source>
</evidence>
<feature type="domain" description="FF" evidence="4">
    <location>
        <begin position="385"/>
        <end position="446"/>
    </location>
</feature>
<dbReference type="Pfam" id="PF25432">
    <property type="entry name" value="FF_PRPF40A"/>
    <property type="match status" value="1"/>
</dbReference>
<protein>
    <recommendedName>
        <fullName evidence="7">WW domain protein</fullName>
    </recommendedName>
</protein>
<dbReference type="InterPro" id="IPR036020">
    <property type="entry name" value="WW_dom_sf"/>
</dbReference>
<dbReference type="SUPFAM" id="SSF51045">
    <property type="entry name" value="WW domain"/>
    <property type="match status" value="2"/>
</dbReference>
<dbReference type="PANTHER" id="PTHR11864:SF0">
    <property type="entry name" value="PRP40 PRE-MRNA PROCESSING FACTOR 40 HOMOLOG A (YEAST)"/>
    <property type="match status" value="1"/>
</dbReference>
<feature type="compositionally biased region" description="Basic residues" evidence="2">
    <location>
        <begin position="530"/>
        <end position="539"/>
    </location>
</feature>
<comment type="caution">
    <text evidence="5">The sequence shown here is derived from an EMBL/GenBank/DDBJ whole genome shotgun (WGS) entry which is preliminary data.</text>
</comment>
<dbReference type="GO" id="GO:0005685">
    <property type="term" value="C:U1 snRNP"/>
    <property type="evidence" value="ECO:0007669"/>
    <property type="project" value="TreeGrafter"/>
</dbReference>
<proteinExistence type="predicted"/>
<dbReference type="PROSITE" id="PS51676">
    <property type="entry name" value="FF"/>
    <property type="match status" value="1"/>
</dbReference>
<name>A0A2A9M5H3_BESBE</name>
<dbReference type="PANTHER" id="PTHR11864">
    <property type="entry name" value="PRE-MRNA-PROCESSING PROTEIN PRP40"/>
    <property type="match status" value="1"/>
</dbReference>
<dbReference type="Pfam" id="PF01846">
    <property type="entry name" value="FF"/>
    <property type="match status" value="1"/>
</dbReference>
<keyword evidence="6" id="KW-1185">Reference proteome</keyword>
<keyword evidence="1" id="KW-0175">Coiled coil</keyword>
<dbReference type="VEuPathDB" id="ToxoDB:BESB_083980"/>
<dbReference type="RefSeq" id="XP_029217208.1">
    <property type="nucleotide sequence ID" value="XM_029366748.1"/>
</dbReference>
<dbReference type="OrthoDB" id="187617at2759"/>
<dbReference type="Pfam" id="PF00397">
    <property type="entry name" value="WW"/>
    <property type="match status" value="1"/>
</dbReference>
<dbReference type="InterPro" id="IPR001202">
    <property type="entry name" value="WW_dom"/>
</dbReference>
<dbReference type="Proteomes" id="UP000224006">
    <property type="component" value="Chromosome VIII"/>
</dbReference>
<evidence type="ECO:0000313" key="6">
    <source>
        <dbReference type="Proteomes" id="UP000224006"/>
    </source>
</evidence>
<dbReference type="InterPro" id="IPR036517">
    <property type="entry name" value="FF_domain_sf"/>
</dbReference>
<feature type="region of interest" description="Disordered" evidence="2">
    <location>
        <begin position="506"/>
        <end position="639"/>
    </location>
</feature>
<dbReference type="STRING" id="94643.A0A2A9M5H3"/>
<feature type="coiled-coil region" evidence="1">
    <location>
        <begin position="437"/>
        <end position="464"/>
    </location>
</feature>
<dbReference type="AlphaFoldDB" id="A0A2A9M5H3"/>
<dbReference type="GO" id="GO:0003723">
    <property type="term" value="F:RNA binding"/>
    <property type="evidence" value="ECO:0007669"/>
    <property type="project" value="TreeGrafter"/>
</dbReference>
<dbReference type="PROSITE" id="PS01159">
    <property type="entry name" value="WW_DOMAIN_1"/>
    <property type="match status" value="2"/>
</dbReference>
<dbReference type="SMART" id="SM00441">
    <property type="entry name" value="FF"/>
    <property type="match status" value="3"/>
</dbReference>
<dbReference type="CDD" id="cd00201">
    <property type="entry name" value="WW"/>
    <property type="match status" value="2"/>
</dbReference>
<dbReference type="EMBL" id="NWUJ01000009">
    <property type="protein sequence ID" value="PFH33199.1"/>
    <property type="molecule type" value="Genomic_DNA"/>
</dbReference>
<feature type="domain" description="WW" evidence="3">
    <location>
        <begin position="82"/>
        <end position="115"/>
    </location>
</feature>
<evidence type="ECO:0000256" key="1">
    <source>
        <dbReference type="SAM" id="Coils"/>
    </source>
</evidence>
<dbReference type="PROSITE" id="PS50020">
    <property type="entry name" value="WW_DOMAIN_2"/>
    <property type="match status" value="2"/>
</dbReference>
<feature type="region of interest" description="Disordered" evidence="2">
    <location>
        <begin position="1"/>
        <end position="21"/>
    </location>
</feature>
<feature type="region of interest" description="Disordered" evidence="2">
    <location>
        <begin position="65"/>
        <end position="89"/>
    </location>
</feature>
<feature type="compositionally biased region" description="Gly residues" evidence="2">
    <location>
        <begin position="1"/>
        <end position="18"/>
    </location>
</feature>
<evidence type="ECO:0000259" key="4">
    <source>
        <dbReference type="PROSITE" id="PS51676"/>
    </source>
</evidence>
<dbReference type="Gene3D" id="2.20.70.10">
    <property type="match status" value="2"/>
</dbReference>
<gene>
    <name evidence="5" type="ORF">BESB_083980</name>
</gene>
<feature type="domain" description="WW" evidence="3">
    <location>
        <begin position="129"/>
        <end position="157"/>
    </location>
</feature>
<dbReference type="GeneID" id="40313324"/>
<evidence type="ECO:0000313" key="5">
    <source>
        <dbReference type="EMBL" id="PFH33199.1"/>
    </source>
</evidence>
<evidence type="ECO:0000256" key="2">
    <source>
        <dbReference type="SAM" id="MobiDB-lite"/>
    </source>
</evidence>
<dbReference type="Gene3D" id="1.10.10.440">
    <property type="entry name" value="FF domain"/>
    <property type="match status" value="3"/>
</dbReference>
<feature type="compositionally biased region" description="Low complexity" evidence="2">
    <location>
        <begin position="579"/>
        <end position="596"/>
    </location>
</feature>
<dbReference type="SMART" id="SM00456">
    <property type="entry name" value="WW"/>
    <property type="match status" value="2"/>
</dbReference>
<dbReference type="KEGG" id="bbes:BESB_083980"/>
<feature type="compositionally biased region" description="Basic and acidic residues" evidence="2">
    <location>
        <begin position="597"/>
        <end position="609"/>
    </location>
</feature>
<dbReference type="SUPFAM" id="SSF81698">
    <property type="entry name" value="FF domain"/>
    <property type="match status" value="3"/>
</dbReference>
<reference evidence="5 6" key="1">
    <citation type="submission" date="2017-09" db="EMBL/GenBank/DDBJ databases">
        <title>Genome sequencing of Besnoitia besnoiti strain Bb-Ger1.</title>
        <authorList>
            <person name="Schares G."/>
            <person name="Venepally P."/>
            <person name="Lorenzi H.A."/>
        </authorList>
    </citation>
    <scope>NUCLEOTIDE SEQUENCE [LARGE SCALE GENOMIC DNA]</scope>
    <source>
        <strain evidence="5 6">Bb-Ger1</strain>
    </source>
</reference>
<dbReference type="InterPro" id="IPR002713">
    <property type="entry name" value="FF_domain"/>
</dbReference>